<dbReference type="KEGG" id="aaq:AOC05_05335"/>
<name>A0A0M4QXK7_9MICC</name>
<gene>
    <name evidence="1" type="ORF">AOC05_05335</name>
</gene>
<dbReference type="AlphaFoldDB" id="A0A0M4QXK7"/>
<proteinExistence type="predicted"/>
<dbReference type="PATRIC" id="fig|656366.3.peg.1146"/>
<keyword evidence="2" id="KW-1185">Reference proteome</keyword>
<organism evidence="1 2">
    <name type="scientific">Arthrobacter alpinus</name>
    <dbReference type="NCBI Taxonomy" id="656366"/>
    <lineage>
        <taxon>Bacteria</taxon>
        <taxon>Bacillati</taxon>
        <taxon>Actinomycetota</taxon>
        <taxon>Actinomycetes</taxon>
        <taxon>Micrococcales</taxon>
        <taxon>Micrococcaceae</taxon>
        <taxon>Arthrobacter</taxon>
    </lineage>
</organism>
<evidence type="ECO:0000313" key="2">
    <source>
        <dbReference type="Proteomes" id="UP000062833"/>
    </source>
</evidence>
<dbReference type="OrthoDB" id="4958572at2"/>
<sequence>MAAAVFVCVLEVPLWEKFVILAWTAAPLAINAYQECKKTQAAAEQESHSSTSVEDQVLHAYKERA</sequence>
<dbReference type="RefSeq" id="WP_062006306.1">
    <property type="nucleotide sequence ID" value="NZ_CP012677.1"/>
</dbReference>
<reference evidence="2" key="1">
    <citation type="submission" date="2015-09" db="EMBL/GenBank/DDBJ databases">
        <title>Complete genome of Arthrobacter alpinus strain R3.8.</title>
        <authorList>
            <person name="See-Too W.S."/>
            <person name="Chan K.G."/>
        </authorList>
    </citation>
    <scope>NUCLEOTIDE SEQUENCE [LARGE SCALE GENOMIC DNA]</scope>
    <source>
        <strain evidence="2">R3.8</strain>
    </source>
</reference>
<dbReference type="Proteomes" id="UP000062833">
    <property type="component" value="Chromosome"/>
</dbReference>
<dbReference type="EMBL" id="CP012677">
    <property type="protein sequence ID" value="ALE91890.1"/>
    <property type="molecule type" value="Genomic_DNA"/>
</dbReference>
<evidence type="ECO:0000313" key="1">
    <source>
        <dbReference type="EMBL" id="ALE91890.1"/>
    </source>
</evidence>
<protein>
    <submittedName>
        <fullName evidence="1">Uncharacterized protein</fullName>
    </submittedName>
</protein>
<accession>A0A0M4QXK7</accession>